<accession>A0A0H4PGM2</accession>
<dbReference type="Gene3D" id="3.40.50.150">
    <property type="entry name" value="Vaccinia Virus protein VP39"/>
    <property type="match status" value="1"/>
</dbReference>
<protein>
    <submittedName>
        <fullName evidence="1">O-methyltransferase-like protein</fullName>
    </submittedName>
</protein>
<dbReference type="KEGG" id="camu:CA2015_4331"/>
<dbReference type="SUPFAM" id="SSF53335">
    <property type="entry name" value="S-adenosyl-L-methionine-dependent methyltransferases"/>
    <property type="match status" value="1"/>
</dbReference>
<keyword evidence="1" id="KW-0808">Transferase</keyword>
<dbReference type="GO" id="GO:0008168">
    <property type="term" value="F:methyltransferase activity"/>
    <property type="evidence" value="ECO:0007669"/>
    <property type="project" value="UniProtKB-KW"/>
</dbReference>
<keyword evidence="1" id="KW-0489">Methyltransferase</keyword>
<gene>
    <name evidence="1" type="ORF">CA2015_4331</name>
</gene>
<dbReference type="EMBL" id="CP012040">
    <property type="protein sequence ID" value="AKP53676.1"/>
    <property type="molecule type" value="Genomic_DNA"/>
</dbReference>
<dbReference type="CDD" id="cd02440">
    <property type="entry name" value="AdoMet_MTases"/>
    <property type="match status" value="1"/>
</dbReference>
<reference evidence="1 2" key="1">
    <citation type="submission" date="2015-07" db="EMBL/GenBank/DDBJ databases">
        <authorList>
            <person name="Kim K.M."/>
        </authorList>
    </citation>
    <scope>NUCLEOTIDE SEQUENCE [LARGE SCALE GENOMIC DNA]</scope>
    <source>
        <strain evidence="1 2">KCTC 12363</strain>
    </source>
</reference>
<dbReference type="OrthoDB" id="5464618at2"/>
<dbReference type="GO" id="GO:0032259">
    <property type="term" value="P:methylation"/>
    <property type="evidence" value="ECO:0007669"/>
    <property type="project" value="UniProtKB-KW"/>
</dbReference>
<dbReference type="InterPro" id="IPR029063">
    <property type="entry name" value="SAM-dependent_MTases_sf"/>
</dbReference>
<organism evidence="1 2">
    <name type="scientific">Cyclobacterium amurskyense</name>
    <dbReference type="NCBI Taxonomy" id="320787"/>
    <lineage>
        <taxon>Bacteria</taxon>
        <taxon>Pseudomonadati</taxon>
        <taxon>Bacteroidota</taxon>
        <taxon>Cytophagia</taxon>
        <taxon>Cytophagales</taxon>
        <taxon>Cyclobacteriaceae</taxon>
        <taxon>Cyclobacterium</taxon>
    </lineage>
</organism>
<dbReference type="Pfam" id="PF13578">
    <property type="entry name" value="Methyltransf_24"/>
    <property type="match status" value="1"/>
</dbReference>
<dbReference type="STRING" id="320787.CA2015_4331"/>
<evidence type="ECO:0000313" key="1">
    <source>
        <dbReference type="EMBL" id="AKP53676.1"/>
    </source>
</evidence>
<dbReference type="AlphaFoldDB" id="A0A0H4PGM2"/>
<evidence type="ECO:0000313" key="2">
    <source>
        <dbReference type="Proteomes" id="UP000036520"/>
    </source>
</evidence>
<proteinExistence type="predicted"/>
<sequence>MLFHFWEYFLYFLYKEDQHSIHSPYFFKLYQDLKAFLTNNKKGKKEIELQRKKFLSSKEQILRKDYGAGSRWSKGEKQKVATIAKSATSPIKSSLLFQFLCKLTPANTVLDLGTSLGINTAYLSSVTKGDLYTFEGDPALAHLAGANLNFCPNVNKVVGNIDNTLGKVLEGIEWVDFVLIDANHRYQPTLDYFNAIAPKIHKESIVVIGDIHWSKEMKQAWEEIKDMPSVSSTIDFFDCGVLFFNNYGNKENYILAL</sequence>
<dbReference type="Proteomes" id="UP000036520">
    <property type="component" value="Chromosome"/>
</dbReference>
<name>A0A0H4PGM2_9BACT</name>
<keyword evidence="2" id="KW-1185">Reference proteome</keyword>